<dbReference type="VEuPathDB" id="VectorBase:ASIC003830"/>
<proteinExistence type="predicted"/>
<evidence type="ECO:0000313" key="2">
    <source>
        <dbReference type="EnsemblMetazoa" id="ASIC003830-PA"/>
    </source>
</evidence>
<dbReference type="EnsemblMetazoa" id="ASIC003830-RA">
    <property type="protein sequence ID" value="ASIC003830-PA"/>
    <property type="gene ID" value="ASIC003830"/>
</dbReference>
<reference evidence="1 3" key="1">
    <citation type="journal article" date="2014" name="BMC Genomics">
        <title>Genome sequence of Anopheles sinensis provides insight into genetics basis of mosquito competence for malaria parasites.</title>
        <authorList>
            <person name="Zhou D."/>
            <person name="Zhang D."/>
            <person name="Ding G."/>
            <person name="Shi L."/>
            <person name="Hou Q."/>
            <person name="Ye Y."/>
            <person name="Xu Y."/>
            <person name="Zhou H."/>
            <person name="Xiong C."/>
            <person name="Li S."/>
            <person name="Yu J."/>
            <person name="Hong S."/>
            <person name="Yu X."/>
            <person name="Zou P."/>
            <person name="Chen C."/>
            <person name="Chang X."/>
            <person name="Wang W."/>
            <person name="Lv Y."/>
            <person name="Sun Y."/>
            <person name="Ma L."/>
            <person name="Shen B."/>
            <person name="Zhu C."/>
        </authorList>
    </citation>
    <scope>NUCLEOTIDE SEQUENCE [LARGE SCALE GENOMIC DNA]</scope>
</reference>
<sequence length="92" mass="10710">MKMKNLRKITQNSQMGTALHIALLHRAGYRVSEHRETRKRVNYGAALFEHGDSKEQHHADVVTDRYEVLYRVKETPANSRNLVETRPDDGHE</sequence>
<dbReference type="EMBL" id="ATLV01012379">
    <property type="status" value="NOT_ANNOTATED_CDS"/>
    <property type="molecule type" value="Genomic_DNA"/>
</dbReference>
<gene>
    <name evidence="1" type="ORF">ZHAS_00003830</name>
</gene>
<name>A0A084VFD9_ANOSI</name>
<protein>
    <submittedName>
        <fullName evidence="1 2">Membrane protein</fullName>
    </submittedName>
</protein>
<dbReference type="Proteomes" id="UP000030765">
    <property type="component" value="Unassembled WGS sequence"/>
</dbReference>
<evidence type="ECO:0000313" key="3">
    <source>
        <dbReference type="Proteomes" id="UP000030765"/>
    </source>
</evidence>
<evidence type="ECO:0000313" key="1">
    <source>
        <dbReference type="EMBL" id="KFB36683.1"/>
    </source>
</evidence>
<dbReference type="AlphaFoldDB" id="A0A084VFD9"/>
<organism evidence="1">
    <name type="scientific">Anopheles sinensis</name>
    <name type="common">Mosquito</name>
    <dbReference type="NCBI Taxonomy" id="74873"/>
    <lineage>
        <taxon>Eukaryota</taxon>
        <taxon>Metazoa</taxon>
        <taxon>Ecdysozoa</taxon>
        <taxon>Arthropoda</taxon>
        <taxon>Hexapoda</taxon>
        <taxon>Insecta</taxon>
        <taxon>Pterygota</taxon>
        <taxon>Neoptera</taxon>
        <taxon>Endopterygota</taxon>
        <taxon>Diptera</taxon>
        <taxon>Nematocera</taxon>
        <taxon>Culicoidea</taxon>
        <taxon>Culicidae</taxon>
        <taxon>Anophelinae</taxon>
        <taxon>Anopheles</taxon>
    </lineage>
</organism>
<keyword evidence="3" id="KW-1185">Reference proteome</keyword>
<accession>A0A084VFD9</accession>
<reference evidence="2" key="2">
    <citation type="submission" date="2020-05" db="UniProtKB">
        <authorList>
            <consortium name="EnsemblMetazoa"/>
        </authorList>
    </citation>
    <scope>IDENTIFICATION</scope>
</reference>
<dbReference type="EMBL" id="KE524786">
    <property type="protein sequence ID" value="KFB36683.1"/>
    <property type="molecule type" value="Genomic_DNA"/>
</dbReference>